<dbReference type="InterPro" id="IPR050065">
    <property type="entry name" value="GlmU-like"/>
</dbReference>
<keyword evidence="11 18" id="KW-0573">Peptidoglycan synthesis</keyword>
<keyword evidence="13 18" id="KW-0012">Acyltransferase</keyword>
<dbReference type="NCBIfam" id="TIGR01173">
    <property type="entry name" value="glmU"/>
    <property type="match status" value="1"/>
</dbReference>
<evidence type="ECO:0000256" key="18">
    <source>
        <dbReference type="HAMAP-Rule" id="MF_01631"/>
    </source>
</evidence>
<dbReference type="InterPro" id="IPR005882">
    <property type="entry name" value="Bifunctional_GlmU"/>
</dbReference>
<keyword evidence="4 18" id="KW-0963">Cytoplasm</keyword>
<comment type="subunit">
    <text evidence="18">Homotrimer.</text>
</comment>
<feature type="binding site" evidence="18">
    <location>
        <position position="152"/>
    </location>
    <ligand>
        <name>UDP-N-acetyl-alpha-D-glucosamine</name>
        <dbReference type="ChEBI" id="CHEBI:57705"/>
    </ligand>
</feature>
<feature type="domain" description="MobA-like NTP transferase" evidence="19">
    <location>
        <begin position="6"/>
        <end position="119"/>
    </location>
</feature>
<dbReference type="PANTHER" id="PTHR43584:SF3">
    <property type="entry name" value="BIFUNCTIONAL PROTEIN GLMU"/>
    <property type="match status" value="1"/>
</dbReference>
<feature type="binding site" evidence="18">
    <location>
        <begin position="384"/>
        <end position="385"/>
    </location>
    <ligand>
        <name>acetyl-CoA</name>
        <dbReference type="ChEBI" id="CHEBI:57288"/>
    </ligand>
</feature>
<feature type="binding site" evidence="18">
    <location>
        <position position="438"/>
    </location>
    <ligand>
        <name>acetyl-CoA</name>
        <dbReference type="ChEBI" id="CHEBI:57288"/>
    </ligand>
</feature>
<evidence type="ECO:0000256" key="13">
    <source>
        <dbReference type="ARBA" id="ARBA00023315"/>
    </source>
</evidence>
<feature type="binding site" evidence="18">
    <location>
        <position position="137"/>
    </location>
    <ligand>
        <name>UDP-N-acetyl-alpha-D-glucosamine</name>
        <dbReference type="ChEBI" id="CHEBI:57705"/>
    </ligand>
</feature>
<feature type="binding site" evidence="18">
    <location>
        <position position="167"/>
    </location>
    <ligand>
        <name>UDP-N-acetyl-alpha-D-glucosamine</name>
        <dbReference type="ChEBI" id="CHEBI:57705"/>
    </ligand>
</feature>
<feature type="binding site" evidence="18">
    <location>
        <position position="364"/>
    </location>
    <ligand>
        <name>UDP-N-acetyl-alpha-D-glucosamine</name>
        <dbReference type="ChEBI" id="CHEBI:57705"/>
    </ligand>
</feature>
<keyword evidence="10 18" id="KW-0133">Cell shape</keyword>
<dbReference type="GO" id="GO:0016020">
    <property type="term" value="C:membrane"/>
    <property type="evidence" value="ECO:0007669"/>
    <property type="project" value="GOC"/>
</dbReference>
<dbReference type="SUPFAM" id="SSF51161">
    <property type="entry name" value="Trimeric LpxA-like enzymes"/>
    <property type="match status" value="1"/>
</dbReference>
<evidence type="ECO:0000256" key="7">
    <source>
        <dbReference type="ARBA" id="ARBA00022723"/>
    </source>
</evidence>
<evidence type="ECO:0000256" key="8">
    <source>
        <dbReference type="ARBA" id="ARBA00022737"/>
    </source>
</evidence>
<comment type="cofactor">
    <cofactor evidence="18">
        <name>Mg(2+)</name>
        <dbReference type="ChEBI" id="CHEBI:18420"/>
    </cofactor>
    <text evidence="18">Binds 1 Mg(2+) ion per subunit.</text>
</comment>
<feature type="binding site" evidence="18">
    <location>
        <begin position="100"/>
        <end position="102"/>
    </location>
    <ligand>
        <name>UDP-N-acetyl-alpha-D-glucosamine</name>
        <dbReference type="ChEBI" id="CHEBI:57705"/>
    </ligand>
</feature>
<feature type="binding site" evidence="18">
    <location>
        <position position="73"/>
    </location>
    <ligand>
        <name>UDP-N-acetyl-alpha-D-glucosamine</name>
        <dbReference type="ChEBI" id="CHEBI:57705"/>
    </ligand>
</feature>
<dbReference type="Pfam" id="PF00132">
    <property type="entry name" value="Hexapep"/>
    <property type="match status" value="1"/>
</dbReference>
<dbReference type="GO" id="GO:0006048">
    <property type="term" value="P:UDP-N-acetylglucosamine biosynthetic process"/>
    <property type="evidence" value="ECO:0007669"/>
    <property type="project" value="UniProtKB-UniPathway"/>
</dbReference>
<comment type="pathway">
    <text evidence="18">Nucleotide-sugar biosynthesis; UDP-N-acetyl-alpha-D-glucosamine biosynthesis; UDP-N-acetyl-alpha-D-glucosamine from N-acetyl-alpha-D-glucosamine 1-phosphate: step 1/1.</text>
</comment>
<gene>
    <name evidence="18" type="primary">glmU</name>
    <name evidence="21" type="ORF">CAL65_05050</name>
</gene>
<dbReference type="CDD" id="cd03353">
    <property type="entry name" value="LbH_GlmU_C"/>
    <property type="match status" value="1"/>
</dbReference>
<feature type="binding site" evidence="18">
    <location>
        <position position="403"/>
    </location>
    <ligand>
        <name>acetyl-CoA</name>
        <dbReference type="ChEBI" id="CHEBI:57288"/>
    </ligand>
</feature>
<comment type="catalytic activity">
    <reaction evidence="16 18">
        <text>N-acetyl-alpha-D-glucosamine 1-phosphate + UTP + H(+) = UDP-N-acetyl-alpha-D-glucosamine + diphosphate</text>
        <dbReference type="Rhea" id="RHEA:13509"/>
        <dbReference type="ChEBI" id="CHEBI:15378"/>
        <dbReference type="ChEBI" id="CHEBI:33019"/>
        <dbReference type="ChEBI" id="CHEBI:46398"/>
        <dbReference type="ChEBI" id="CHEBI:57705"/>
        <dbReference type="ChEBI" id="CHEBI:57776"/>
        <dbReference type="EC" id="2.7.7.23"/>
    </reaction>
</comment>
<dbReference type="RefSeq" id="WP_116301062.1">
    <property type="nucleotide sequence ID" value="NZ_NFZV01000003.1"/>
</dbReference>
<feature type="binding site" evidence="18">
    <location>
        <begin position="8"/>
        <end position="11"/>
    </location>
    <ligand>
        <name>UDP-N-acetyl-alpha-D-glucosamine</name>
        <dbReference type="ChEBI" id="CHEBI:57705"/>
    </ligand>
</feature>
<dbReference type="EMBL" id="NFZW01000004">
    <property type="protein sequence ID" value="RFA38213.1"/>
    <property type="molecule type" value="Genomic_DNA"/>
</dbReference>
<evidence type="ECO:0000259" key="19">
    <source>
        <dbReference type="Pfam" id="PF12804"/>
    </source>
</evidence>
<comment type="similarity">
    <text evidence="3 18">In the N-terminal section; belongs to the N-acetylglucosamine-1-phosphate uridyltransferase family.</text>
</comment>
<evidence type="ECO:0000259" key="20">
    <source>
        <dbReference type="Pfam" id="PF25087"/>
    </source>
</evidence>
<keyword evidence="8 18" id="KW-0677">Repeat</keyword>
<dbReference type="Pfam" id="PF12804">
    <property type="entry name" value="NTP_transf_3"/>
    <property type="match status" value="1"/>
</dbReference>
<comment type="pathway">
    <text evidence="18">Bacterial outer membrane biogenesis; LPS lipid A biosynthesis.</text>
</comment>
<feature type="binding site" evidence="18">
    <location>
        <position position="349"/>
    </location>
    <ligand>
        <name>UDP-N-acetyl-alpha-D-glucosamine</name>
        <dbReference type="ChEBI" id="CHEBI:57705"/>
    </ligand>
</feature>
<proteinExistence type="inferred from homology"/>
<dbReference type="EC" id="2.3.1.157" evidence="18"/>
<feature type="region of interest" description="N-acetyltransferase" evidence="18">
    <location>
        <begin position="249"/>
        <end position="454"/>
    </location>
</feature>
<evidence type="ECO:0000256" key="15">
    <source>
        <dbReference type="ARBA" id="ARBA00048247"/>
    </source>
</evidence>
<feature type="active site" description="Proton acceptor" evidence="18">
    <location>
        <position position="361"/>
    </location>
</feature>
<dbReference type="InterPro" id="IPR056729">
    <property type="entry name" value="GMPPB_C"/>
</dbReference>
<dbReference type="GO" id="GO:0005737">
    <property type="term" value="C:cytoplasm"/>
    <property type="evidence" value="ECO:0007669"/>
    <property type="project" value="UniProtKB-SubCell"/>
</dbReference>
<feature type="binding site" evidence="18">
    <location>
        <position position="22"/>
    </location>
    <ligand>
        <name>UDP-N-acetyl-alpha-D-glucosamine</name>
        <dbReference type="ChEBI" id="CHEBI:57705"/>
    </ligand>
</feature>
<evidence type="ECO:0000256" key="1">
    <source>
        <dbReference type="ARBA" id="ARBA00004496"/>
    </source>
</evidence>
<dbReference type="GO" id="GO:0003977">
    <property type="term" value="F:UDP-N-acetylglucosamine diphosphorylase activity"/>
    <property type="evidence" value="ECO:0007669"/>
    <property type="project" value="UniProtKB-UniRule"/>
</dbReference>
<keyword evidence="5 18" id="KW-0808">Transferase</keyword>
<feature type="region of interest" description="Pyrophosphorylase" evidence="18">
    <location>
        <begin position="1"/>
        <end position="227"/>
    </location>
</feature>
<dbReference type="HAMAP" id="MF_01631">
    <property type="entry name" value="GlmU"/>
    <property type="match status" value="1"/>
</dbReference>
<keyword evidence="14 18" id="KW-0961">Cell wall biogenesis/degradation</keyword>
<keyword evidence="6 18" id="KW-0548">Nucleotidyltransferase</keyword>
<dbReference type="GO" id="GO:0019134">
    <property type="term" value="F:glucosamine-1-phosphate N-acetyltransferase activity"/>
    <property type="evidence" value="ECO:0007669"/>
    <property type="project" value="UniProtKB-UniRule"/>
</dbReference>
<dbReference type="InterPro" id="IPR038009">
    <property type="entry name" value="GlmU_C_LbH"/>
</dbReference>
<evidence type="ECO:0000256" key="5">
    <source>
        <dbReference type="ARBA" id="ARBA00022679"/>
    </source>
</evidence>
<comment type="subcellular location">
    <subcellularLocation>
        <location evidence="1 18">Cytoplasm</location>
    </subcellularLocation>
</comment>
<dbReference type="GO" id="GO:0009252">
    <property type="term" value="P:peptidoglycan biosynthetic process"/>
    <property type="evidence" value="ECO:0007669"/>
    <property type="project" value="UniProtKB-UniRule"/>
</dbReference>
<evidence type="ECO:0000313" key="22">
    <source>
        <dbReference type="Proteomes" id="UP000256763"/>
    </source>
</evidence>
<dbReference type="GO" id="GO:0000902">
    <property type="term" value="P:cell morphogenesis"/>
    <property type="evidence" value="ECO:0007669"/>
    <property type="project" value="UniProtKB-UniRule"/>
</dbReference>
<feature type="binding site" evidence="18">
    <location>
        <position position="331"/>
    </location>
    <ligand>
        <name>UDP-N-acetyl-alpha-D-glucosamine</name>
        <dbReference type="ChEBI" id="CHEBI:57705"/>
    </ligand>
</feature>
<evidence type="ECO:0000256" key="16">
    <source>
        <dbReference type="ARBA" id="ARBA00048493"/>
    </source>
</evidence>
<comment type="catalytic activity">
    <reaction evidence="15 18">
        <text>alpha-D-glucosamine 1-phosphate + acetyl-CoA = N-acetyl-alpha-D-glucosamine 1-phosphate + CoA + H(+)</text>
        <dbReference type="Rhea" id="RHEA:13725"/>
        <dbReference type="ChEBI" id="CHEBI:15378"/>
        <dbReference type="ChEBI" id="CHEBI:57287"/>
        <dbReference type="ChEBI" id="CHEBI:57288"/>
        <dbReference type="ChEBI" id="CHEBI:57776"/>
        <dbReference type="ChEBI" id="CHEBI:58516"/>
        <dbReference type="EC" id="2.3.1.157"/>
    </reaction>
</comment>
<dbReference type="GO" id="GO:0008360">
    <property type="term" value="P:regulation of cell shape"/>
    <property type="evidence" value="ECO:0007669"/>
    <property type="project" value="UniProtKB-KW"/>
</dbReference>
<dbReference type="InterPro" id="IPR001451">
    <property type="entry name" value="Hexapep"/>
</dbReference>
<feature type="binding site" evidence="18">
    <location>
        <position position="378"/>
    </location>
    <ligand>
        <name>acetyl-CoA</name>
        <dbReference type="ChEBI" id="CHEBI:57288"/>
    </ligand>
</feature>
<comment type="similarity">
    <text evidence="2 18">In the C-terminal section; belongs to the transferase hexapeptide repeat family.</text>
</comment>
<keyword evidence="7 18" id="KW-0479">Metal-binding</keyword>
<dbReference type="EC" id="2.7.7.23" evidence="18"/>
<name>A0A3E0X1Z5_9GAMM</name>
<accession>A0A3E0X1Z5</accession>
<dbReference type="PANTHER" id="PTHR43584">
    <property type="entry name" value="NUCLEOTIDYL TRANSFERASE"/>
    <property type="match status" value="1"/>
</dbReference>
<evidence type="ECO:0000256" key="9">
    <source>
        <dbReference type="ARBA" id="ARBA00022842"/>
    </source>
</evidence>
<evidence type="ECO:0000256" key="10">
    <source>
        <dbReference type="ARBA" id="ARBA00022960"/>
    </source>
</evidence>
<evidence type="ECO:0000256" key="17">
    <source>
        <dbReference type="ARBA" id="ARBA00049628"/>
    </source>
</evidence>
<dbReference type="Pfam" id="PF25087">
    <property type="entry name" value="GMPPB_C"/>
    <property type="match status" value="1"/>
</dbReference>
<keyword evidence="9 18" id="KW-0460">Magnesium</keyword>
<evidence type="ECO:0000256" key="2">
    <source>
        <dbReference type="ARBA" id="ARBA00007707"/>
    </source>
</evidence>
<evidence type="ECO:0000256" key="6">
    <source>
        <dbReference type="ARBA" id="ARBA00022695"/>
    </source>
</evidence>
<dbReference type="Gene3D" id="3.90.550.10">
    <property type="entry name" value="Spore Coat Polysaccharide Biosynthesis Protein SpsA, Chain A"/>
    <property type="match status" value="1"/>
</dbReference>
<dbReference type="InterPro" id="IPR025877">
    <property type="entry name" value="MobA-like_NTP_Trfase"/>
</dbReference>
<dbReference type="Proteomes" id="UP000256763">
    <property type="component" value="Unassembled WGS sequence"/>
</dbReference>
<dbReference type="UniPathway" id="UPA00113">
    <property type="reaction ID" value="UER00532"/>
</dbReference>
<sequence length="454" mass="48093">MKLAVTILAAGQGSRMRSRLPKVLHPLGGRPLLGHVLHTARALNPDGVYVVYGHGGDTVRAQIDQTDIVWVEQDKQLGTGDAVARVLPQIDDDTALLVLYGDVPLVRAETLRPLVEAAVCGRVGLLTATPADPKGYGRIVRNHAGEVQAIVEEKDASEAQKTIGEVNTGLLAAPAKLLRRWLGALSNDNAQGEYYLTDIVAAAVEDGVEVAAYAAEDFNEVLGVNDRAQLAHLERVFQLHQAHALMREGMTLADPCRFDLRGTLRIGQDCAVDINVVFEGEVSLGDEVIIGPNCYLKNVSVADGVTIEANSVLENAIIGPRATIGPFARIRPGTELKAGAKVGNFVEIKQALLEEGAKVNHLSYIGDAEIGPGTNVGAGTITCNYDGARKHRTTVGANAFIGSGTQLVAPVTVGDGATIGAGSTITKNAPAEQLTITRVKQLTVRGWSRPQKDK</sequence>
<evidence type="ECO:0000256" key="4">
    <source>
        <dbReference type="ARBA" id="ARBA00022490"/>
    </source>
</evidence>
<feature type="binding site" evidence="18">
    <location>
        <position position="225"/>
    </location>
    <ligand>
        <name>UDP-N-acetyl-alpha-D-glucosamine</name>
        <dbReference type="ChEBI" id="CHEBI:57705"/>
    </ligand>
</feature>
<comment type="pathway">
    <text evidence="18">Nucleotide-sugar biosynthesis; UDP-N-acetyl-alpha-D-glucosamine biosynthesis; N-acetyl-alpha-D-glucosamine 1-phosphate from alpha-D-glucosamine 6-phosphate (route II): step 2/2.</text>
</comment>
<feature type="domain" description="Mannose-1-phosphate guanyltransferase C-terminal" evidence="20">
    <location>
        <begin position="262"/>
        <end position="332"/>
    </location>
</feature>
<dbReference type="GO" id="GO:0000287">
    <property type="term" value="F:magnesium ion binding"/>
    <property type="evidence" value="ECO:0007669"/>
    <property type="project" value="UniProtKB-UniRule"/>
</dbReference>
<evidence type="ECO:0000256" key="11">
    <source>
        <dbReference type="ARBA" id="ARBA00022984"/>
    </source>
</evidence>
<dbReference type="GO" id="GO:0009245">
    <property type="term" value="P:lipid A biosynthetic process"/>
    <property type="evidence" value="ECO:0007669"/>
    <property type="project" value="UniProtKB-UniRule"/>
</dbReference>
<keyword evidence="22" id="KW-1185">Reference proteome</keyword>
<dbReference type="SUPFAM" id="SSF53448">
    <property type="entry name" value="Nucleotide-diphospho-sugar transferases"/>
    <property type="match status" value="1"/>
</dbReference>
<feature type="binding site" evidence="18">
    <location>
        <position position="225"/>
    </location>
    <ligand>
        <name>Mg(2+)</name>
        <dbReference type="ChEBI" id="CHEBI:18420"/>
    </ligand>
</feature>
<dbReference type="Gene3D" id="2.160.10.10">
    <property type="entry name" value="Hexapeptide repeat proteins"/>
    <property type="match status" value="1"/>
</dbReference>
<evidence type="ECO:0000256" key="14">
    <source>
        <dbReference type="ARBA" id="ARBA00023316"/>
    </source>
</evidence>
<feature type="binding site" evidence="18">
    <location>
        <position position="102"/>
    </location>
    <ligand>
        <name>Mg(2+)</name>
        <dbReference type="ChEBI" id="CHEBI:18420"/>
    </ligand>
</feature>
<dbReference type="UniPathway" id="UPA00973"/>
<evidence type="ECO:0000256" key="12">
    <source>
        <dbReference type="ARBA" id="ARBA00023268"/>
    </source>
</evidence>
<reference evidence="22" key="1">
    <citation type="submission" date="2017-05" db="EMBL/GenBank/DDBJ databases">
        <authorList>
            <person name="Sharma S."/>
            <person name="Sidhu C."/>
            <person name="Pinnaka A.K."/>
        </authorList>
    </citation>
    <scope>NUCLEOTIDE SEQUENCE [LARGE SCALE GENOMIC DNA]</scope>
    <source>
        <strain evidence="22">AK93</strain>
    </source>
</reference>
<feature type="binding site" evidence="18">
    <location>
        <position position="375"/>
    </location>
    <ligand>
        <name>UDP-N-acetyl-alpha-D-glucosamine</name>
        <dbReference type="ChEBI" id="CHEBI:57705"/>
    </ligand>
</feature>
<organism evidence="21 22">
    <name type="scientific">Alkalilimnicola ehrlichii</name>
    <dbReference type="NCBI Taxonomy" id="351052"/>
    <lineage>
        <taxon>Bacteria</taxon>
        <taxon>Pseudomonadati</taxon>
        <taxon>Pseudomonadota</taxon>
        <taxon>Gammaproteobacteria</taxon>
        <taxon>Chromatiales</taxon>
        <taxon>Ectothiorhodospiraceae</taxon>
        <taxon>Alkalilimnicola</taxon>
    </lineage>
</organism>
<dbReference type="InterPro" id="IPR011004">
    <property type="entry name" value="Trimer_LpxA-like_sf"/>
</dbReference>
<feature type="binding site" evidence="18">
    <location>
        <begin position="78"/>
        <end position="79"/>
    </location>
    <ligand>
        <name>UDP-N-acetyl-alpha-D-glucosamine</name>
        <dbReference type="ChEBI" id="CHEBI:57705"/>
    </ligand>
</feature>
<comment type="function">
    <text evidence="17 18">Catalyzes the last two sequential reactions in the de novo biosynthetic pathway for UDP-N-acetylglucosamine (UDP-GlcNAc). The C-terminal domain catalyzes the transfer of acetyl group from acetyl coenzyme A to glucosamine-1-phosphate (GlcN-1-P) to produce N-acetylglucosamine-1-phosphate (GlcNAc-1-P), which is converted into UDP-GlcNAc by the transfer of uridine 5-monophosphate (from uridine 5-triphosphate), a reaction catalyzed by the N-terminal domain.</text>
</comment>
<evidence type="ECO:0000256" key="3">
    <source>
        <dbReference type="ARBA" id="ARBA00007947"/>
    </source>
</evidence>
<dbReference type="OrthoDB" id="9775031at2"/>
<dbReference type="InterPro" id="IPR029044">
    <property type="entry name" value="Nucleotide-diphossugar_trans"/>
</dbReference>
<evidence type="ECO:0000313" key="21">
    <source>
        <dbReference type="EMBL" id="RFA38213.1"/>
    </source>
</evidence>
<dbReference type="GO" id="GO:0071555">
    <property type="term" value="P:cell wall organization"/>
    <property type="evidence" value="ECO:0007669"/>
    <property type="project" value="UniProtKB-KW"/>
</dbReference>
<feature type="region of interest" description="Linker" evidence="18">
    <location>
        <begin position="228"/>
        <end position="248"/>
    </location>
</feature>
<dbReference type="CDD" id="cd02540">
    <property type="entry name" value="GT2_GlmU_N_bac"/>
    <property type="match status" value="1"/>
</dbReference>
<feature type="binding site" evidence="18">
    <location>
        <position position="421"/>
    </location>
    <ligand>
        <name>acetyl-CoA</name>
        <dbReference type="ChEBI" id="CHEBI:57288"/>
    </ligand>
</feature>
<keyword evidence="12 18" id="KW-0511">Multifunctional enzyme</keyword>
<comment type="caution">
    <text evidence="21">The sequence shown here is derived from an EMBL/GenBank/DDBJ whole genome shotgun (WGS) entry which is preliminary data.</text>
</comment>
<dbReference type="AlphaFoldDB" id="A0A3E0X1Z5"/>
<protein>
    <recommendedName>
        <fullName evidence="18">Bifunctional protein GlmU</fullName>
    </recommendedName>
    <domain>
        <recommendedName>
            <fullName evidence="18">UDP-N-acetylglucosamine pyrophosphorylase</fullName>
            <ecNumber evidence="18">2.7.7.23</ecNumber>
        </recommendedName>
        <alternativeName>
            <fullName evidence="18">N-acetylglucosamine-1-phosphate uridyltransferase</fullName>
        </alternativeName>
    </domain>
    <domain>
        <recommendedName>
            <fullName evidence="18">Glucosamine-1-phosphate N-acetyltransferase</fullName>
            <ecNumber evidence="18">2.3.1.157</ecNumber>
        </recommendedName>
    </domain>
</protein>